<dbReference type="PANTHER" id="PTHR23132">
    <property type="entry name" value="D-ALANINE--D-ALANINE LIGASE"/>
    <property type="match status" value="1"/>
</dbReference>
<comment type="caution">
    <text evidence="7">The sequence shown here is derived from an EMBL/GenBank/DDBJ whole genome shotgun (WGS) entry which is preliminary data.</text>
</comment>
<keyword evidence="3" id="KW-0961">Cell wall biogenesis/degradation</keyword>
<dbReference type="Gene3D" id="3.30.470.20">
    <property type="entry name" value="ATP-grasp fold, B domain"/>
    <property type="match status" value="1"/>
</dbReference>
<feature type="binding site" evidence="4">
    <location>
        <position position="291"/>
    </location>
    <ligand>
        <name>Mg(2+)</name>
        <dbReference type="ChEBI" id="CHEBI:18420"/>
        <label>1</label>
    </ligand>
</feature>
<dbReference type="AlphaFoldDB" id="A0A0G0C2J9"/>
<accession>A0A0G0C2J9</accession>
<dbReference type="GO" id="GO:0071555">
    <property type="term" value="P:cell wall organization"/>
    <property type="evidence" value="ECO:0007669"/>
    <property type="project" value="UniProtKB-KW"/>
</dbReference>
<organism evidence="7 8">
    <name type="scientific">candidate division CPR3 bacterium GW2011_GWF2_35_18</name>
    <dbReference type="NCBI Taxonomy" id="1618350"/>
    <lineage>
        <taxon>Bacteria</taxon>
        <taxon>Bacteria division CPR3</taxon>
    </lineage>
</organism>
<evidence type="ECO:0000256" key="3">
    <source>
        <dbReference type="ARBA" id="ARBA00023316"/>
    </source>
</evidence>
<evidence type="ECO:0000256" key="4">
    <source>
        <dbReference type="PIRSR" id="PIRSR039102-3"/>
    </source>
</evidence>
<dbReference type="PROSITE" id="PS50975">
    <property type="entry name" value="ATP_GRASP"/>
    <property type="match status" value="1"/>
</dbReference>
<feature type="binding site" evidence="4">
    <location>
        <position position="303"/>
    </location>
    <ligand>
        <name>Mg(2+)</name>
        <dbReference type="ChEBI" id="CHEBI:18420"/>
        <label>2</label>
    </ligand>
</feature>
<protein>
    <submittedName>
        <fullName evidence="7">D-alanine-D-alanine ligase</fullName>
    </submittedName>
</protein>
<dbReference type="PATRIC" id="fig|1618350.3.peg.198"/>
<dbReference type="GO" id="GO:0046872">
    <property type="term" value="F:metal ion binding"/>
    <property type="evidence" value="ECO:0007669"/>
    <property type="project" value="UniProtKB-KW"/>
</dbReference>
<dbReference type="PIRSF" id="PIRSF039102">
    <property type="entry name" value="Ddl/VanB"/>
    <property type="match status" value="1"/>
</dbReference>
<proteinExistence type="inferred from homology"/>
<dbReference type="PANTHER" id="PTHR23132:SF23">
    <property type="entry name" value="D-ALANINE--D-ALANINE LIGASE B"/>
    <property type="match status" value="1"/>
</dbReference>
<dbReference type="Gene3D" id="3.30.1490.20">
    <property type="entry name" value="ATP-grasp fold, A domain"/>
    <property type="match status" value="1"/>
</dbReference>
<gene>
    <name evidence="7" type="ORF">UR67_C0001G0190</name>
</gene>
<dbReference type="Gene3D" id="3.40.50.20">
    <property type="match status" value="1"/>
</dbReference>
<keyword evidence="5" id="KW-0547">Nucleotide-binding</keyword>
<dbReference type="Pfam" id="PF07478">
    <property type="entry name" value="Dala_Dala_lig_C"/>
    <property type="match status" value="1"/>
</dbReference>
<keyword evidence="5" id="KW-0067">ATP-binding</keyword>
<evidence type="ECO:0000256" key="5">
    <source>
        <dbReference type="PROSITE-ProRule" id="PRU00409"/>
    </source>
</evidence>
<dbReference type="InterPro" id="IPR011095">
    <property type="entry name" value="Dala_Dala_lig_C"/>
</dbReference>
<dbReference type="STRING" id="1618350.UR67_C0001G0190"/>
<comment type="similarity">
    <text evidence="1">Belongs to the D-alanine--D-alanine ligase family.</text>
</comment>
<comment type="cofactor">
    <cofactor evidence="4">
        <name>Mg(2+)</name>
        <dbReference type="ChEBI" id="CHEBI:18420"/>
    </cofactor>
    <cofactor evidence="4">
        <name>Mn(2+)</name>
        <dbReference type="ChEBI" id="CHEBI:29035"/>
    </cofactor>
    <text evidence="4">Binds 2 magnesium or manganese ions per subunit.</text>
</comment>
<evidence type="ECO:0000259" key="6">
    <source>
        <dbReference type="PROSITE" id="PS50975"/>
    </source>
</evidence>
<dbReference type="InterPro" id="IPR011127">
    <property type="entry name" value="Dala_Dala_lig_N"/>
</dbReference>
<evidence type="ECO:0000313" key="7">
    <source>
        <dbReference type="EMBL" id="KKP70281.1"/>
    </source>
</evidence>
<name>A0A0G0C2J9_UNCC3</name>
<dbReference type="SUPFAM" id="SSF56059">
    <property type="entry name" value="Glutathione synthetase ATP-binding domain-like"/>
    <property type="match status" value="1"/>
</dbReference>
<dbReference type="InterPro" id="IPR016185">
    <property type="entry name" value="PreATP-grasp_dom_sf"/>
</dbReference>
<dbReference type="Proteomes" id="UP000034581">
    <property type="component" value="Unassembled WGS sequence"/>
</dbReference>
<evidence type="ECO:0000256" key="1">
    <source>
        <dbReference type="ARBA" id="ARBA00010871"/>
    </source>
</evidence>
<dbReference type="GO" id="GO:0005524">
    <property type="term" value="F:ATP binding"/>
    <property type="evidence" value="ECO:0007669"/>
    <property type="project" value="UniProtKB-UniRule"/>
</dbReference>
<dbReference type="SUPFAM" id="SSF52440">
    <property type="entry name" value="PreATP-grasp domain"/>
    <property type="match status" value="1"/>
</dbReference>
<feature type="binding site" evidence="4">
    <location>
        <position position="303"/>
    </location>
    <ligand>
        <name>Mg(2+)</name>
        <dbReference type="ChEBI" id="CHEBI:18420"/>
        <label>1</label>
    </ligand>
</feature>
<feature type="binding site" evidence="4">
    <location>
        <position position="305"/>
    </location>
    <ligand>
        <name>Mg(2+)</name>
        <dbReference type="ChEBI" id="CHEBI:18420"/>
        <label>2</label>
    </ligand>
</feature>
<keyword evidence="4" id="KW-0464">Manganese</keyword>
<dbReference type="InterPro" id="IPR011761">
    <property type="entry name" value="ATP-grasp"/>
</dbReference>
<keyword evidence="4" id="KW-0460">Magnesium</keyword>
<dbReference type="Pfam" id="PF01820">
    <property type="entry name" value="Dala_Dala_lig_N"/>
    <property type="match status" value="1"/>
</dbReference>
<reference evidence="7 8" key="1">
    <citation type="journal article" date="2015" name="Nature">
        <title>rRNA introns, odd ribosomes, and small enigmatic genomes across a large radiation of phyla.</title>
        <authorList>
            <person name="Brown C.T."/>
            <person name="Hug L.A."/>
            <person name="Thomas B.C."/>
            <person name="Sharon I."/>
            <person name="Castelle C.J."/>
            <person name="Singh A."/>
            <person name="Wilkins M.J."/>
            <person name="Williams K.H."/>
            <person name="Banfield J.F."/>
        </authorList>
    </citation>
    <scope>NUCLEOTIDE SEQUENCE [LARGE SCALE GENOMIC DNA]</scope>
</reference>
<dbReference type="InterPro" id="IPR005905">
    <property type="entry name" value="D_ala_D_ala"/>
</dbReference>
<keyword evidence="2 7" id="KW-0436">Ligase</keyword>
<dbReference type="GO" id="GO:0005737">
    <property type="term" value="C:cytoplasm"/>
    <property type="evidence" value="ECO:0007669"/>
    <property type="project" value="InterPro"/>
</dbReference>
<dbReference type="InterPro" id="IPR013815">
    <property type="entry name" value="ATP_grasp_subdomain_1"/>
</dbReference>
<dbReference type="EMBL" id="LBQB01000001">
    <property type="protein sequence ID" value="KKP70281.1"/>
    <property type="molecule type" value="Genomic_DNA"/>
</dbReference>
<keyword evidence="4" id="KW-0479">Metal-binding</keyword>
<feature type="domain" description="ATP-grasp" evidence="6">
    <location>
        <begin position="131"/>
        <end position="336"/>
    </location>
</feature>
<evidence type="ECO:0000313" key="8">
    <source>
        <dbReference type="Proteomes" id="UP000034581"/>
    </source>
</evidence>
<evidence type="ECO:0000256" key="2">
    <source>
        <dbReference type="ARBA" id="ARBA00022598"/>
    </source>
</evidence>
<dbReference type="GO" id="GO:0008716">
    <property type="term" value="F:D-alanine-D-alanine ligase activity"/>
    <property type="evidence" value="ECO:0007669"/>
    <property type="project" value="InterPro"/>
</dbReference>
<sequence>MPRLLRVGLFMGGSSSEKEISLETGRHVYNSLDRTKFEVVPVFVNHQNHFYIIDEGLMWMNTCADVEAQLSTLGRRLFYEDLKSEIDYAFLALHGKYGEECLPGLLELFAIPNNSSGVLGGVLGMDKVFQKRLLQANNLTVGKYLGINIQNWKQNKGEILNQVEEYFAYPFIVKPSREGCSVAISKVTNKKETEKAFEAAFIYDNVILIEEYLKGIEVTTTVIEEKGILRVLTPTETPYKGDFLSVEEKFLPGDATMITPPNLPKEDIAKIQTDTLKAYRALRQQNCSRIDGIFKEGKLFILEPNSPPGMTPSTMVFHQAAEEGWNASDFFTKVIENHTFNDK</sequence>